<dbReference type="PROSITE" id="PS00615">
    <property type="entry name" value="C_TYPE_LECTIN_1"/>
    <property type="match status" value="1"/>
</dbReference>
<name>A0A1S3WMP1_ERIEU</name>
<accession>A0A1S3WMP1</accession>
<evidence type="ECO:0000256" key="1">
    <source>
        <dbReference type="ARBA" id="ARBA00022734"/>
    </source>
</evidence>
<dbReference type="InterPro" id="IPR050111">
    <property type="entry name" value="C-type_lectin/snaclec_domain"/>
</dbReference>
<dbReference type="SMART" id="SM00034">
    <property type="entry name" value="CLECT"/>
    <property type="match status" value="1"/>
</dbReference>
<dbReference type="InterPro" id="IPR001304">
    <property type="entry name" value="C-type_lectin-like"/>
</dbReference>
<keyword evidence="4" id="KW-1185">Reference proteome</keyword>
<dbReference type="AlphaFoldDB" id="A0A1S3WMP1"/>
<dbReference type="GeneID" id="103122131"/>
<evidence type="ECO:0000256" key="2">
    <source>
        <dbReference type="ARBA" id="ARBA00023157"/>
    </source>
</evidence>
<keyword evidence="1" id="KW-0430">Lectin</keyword>
<dbReference type="InterPro" id="IPR016186">
    <property type="entry name" value="C-type_lectin-like/link_sf"/>
</dbReference>
<gene>
    <name evidence="5" type="primary">LOC103122131</name>
</gene>
<dbReference type="PANTHER" id="PTHR22803">
    <property type="entry name" value="MANNOSE, PHOSPHOLIPASE, LECTIN RECEPTOR RELATED"/>
    <property type="match status" value="1"/>
</dbReference>
<dbReference type="InterPro" id="IPR016187">
    <property type="entry name" value="CTDL_fold"/>
</dbReference>
<dbReference type="InParanoid" id="A0A1S3WMP1"/>
<proteinExistence type="predicted"/>
<dbReference type="PRINTS" id="PR01504">
    <property type="entry name" value="PNCREATITSAP"/>
</dbReference>
<evidence type="ECO:0000259" key="3">
    <source>
        <dbReference type="PROSITE" id="PS50041"/>
    </source>
</evidence>
<dbReference type="OrthoDB" id="441660at2759"/>
<dbReference type="GO" id="GO:0005576">
    <property type="term" value="C:extracellular region"/>
    <property type="evidence" value="ECO:0007669"/>
    <property type="project" value="UniProtKB-SubCell"/>
</dbReference>
<dbReference type="RefSeq" id="XP_016047557.2">
    <property type="nucleotide sequence ID" value="XM_016192071.2"/>
</dbReference>
<keyword evidence="2" id="KW-1015">Disulfide bond</keyword>
<dbReference type="PROSITE" id="PS50041">
    <property type="entry name" value="C_TYPE_LECTIN_2"/>
    <property type="match status" value="1"/>
</dbReference>
<dbReference type="Gene3D" id="3.10.100.10">
    <property type="entry name" value="Mannose-Binding Protein A, subunit A"/>
    <property type="match status" value="1"/>
</dbReference>
<dbReference type="InterPro" id="IPR018378">
    <property type="entry name" value="C-type_lectin_CS"/>
</dbReference>
<organism evidence="4 5">
    <name type="scientific">Erinaceus europaeus</name>
    <name type="common">Western European hedgehog</name>
    <dbReference type="NCBI Taxonomy" id="9365"/>
    <lineage>
        <taxon>Eukaryota</taxon>
        <taxon>Metazoa</taxon>
        <taxon>Chordata</taxon>
        <taxon>Craniata</taxon>
        <taxon>Vertebrata</taxon>
        <taxon>Euteleostomi</taxon>
        <taxon>Mammalia</taxon>
        <taxon>Eutheria</taxon>
        <taxon>Laurasiatheria</taxon>
        <taxon>Eulipotyphla</taxon>
        <taxon>Erinaceidae</taxon>
        <taxon>Erinaceinae</taxon>
        <taxon>Erinaceus</taxon>
    </lineage>
</organism>
<dbReference type="GO" id="GO:0030246">
    <property type="term" value="F:carbohydrate binding"/>
    <property type="evidence" value="ECO:0007669"/>
    <property type="project" value="UniProtKB-KW"/>
</dbReference>
<reference evidence="5" key="1">
    <citation type="submission" date="2025-08" db="UniProtKB">
        <authorList>
            <consortium name="RefSeq"/>
        </authorList>
    </citation>
    <scope>IDENTIFICATION</scope>
</reference>
<dbReference type="Pfam" id="PF00059">
    <property type="entry name" value="Lectin_C"/>
    <property type="match status" value="1"/>
</dbReference>
<dbReference type="FunCoup" id="A0A1S3WMP1">
    <property type="interactions" value="7"/>
</dbReference>
<dbReference type="SUPFAM" id="SSF56436">
    <property type="entry name" value="C-type lectin-like"/>
    <property type="match status" value="1"/>
</dbReference>
<dbReference type="Proteomes" id="UP001652624">
    <property type="component" value="Chromosome 8"/>
</dbReference>
<protein>
    <submittedName>
        <fullName evidence="5">Regenerating islet-derived protein 3-gamma-like</fullName>
    </submittedName>
</protein>
<sequence length="114" mass="12860">MDAEINCQKRPAGHLVSILSRSEGSFVASLIKNNLSSFSYIWIGLHDPTEGYQPNGLGWAWSSTEVLNHHAWEKIPPSYPYPGYCGSLTQNSGFQKWKDFGCNLELPYVCKFMN</sequence>
<evidence type="ECO:0000313" key="4">
    <source>
        <dbReference type="Proteomes" id="UP001652624"/>
    </source>
</evidence>
<evidence type="ECO:0000313" key="5">
    <source>
        <dbReference type="RefSeq" id="XP_016047557.2"/>
    </source>
</evidence>
<feature type="domain" description="C-type lectin" evidence="3">
    <location>
        <begin position="1"/>
        <end position="111"/>
    </location>
</feature>